<feature type="compositionally biased region" description="Low complexity" evidence="5">
    <location>
        <begin position="282"/>
        <end position="291"/>
    </location>
</feature>
<comment type="caution">
    <text evidence="7">The sequence shown here is derived from an EMBL/GenBank/DDBJ whole genome shotgun (WGS) entry which is preliminary data.</text>
</comment>
<feature type="compositionally biased region" description="Polar residues" evidence="5">
    <location>
        <begin position="237"/>
        <end position="261"/>
    </location>
</feature>
<feature type="transmembrane region" description="Helical" evidence="6">
    <location>
        <begin position="200"/>
        <end position="221"/>
    </location>
</feature>
<dbReference type="InterPro" id="IPR051694">
    <property type="entry name" value="Immunoregulatory_rcpt-like"/>
</dbReference>
<feature type="compositionally biased region" description="Polar residues" evidence="5">
    <location>
        <begin position="163"/>
        <end position="173"/>
    </location>
</feature>
<keyword evidence="4 6" id="KW-0472">Membrane</keyword>
<dbReference type="PANTHER" id="PTHR15549">
    <property type="entry name" value="PAIRED IMMUNOGLOBULIN-LIKE TYPE 2 RECEPTOR"/>
    <property type="match status" value="1"/>
</dbReference>
<evidence type="ECO:0000313" key="7">
    <source>
        <dbReference type="EMBL" id="KAF9446909.1"/>
    </source>
</evidence>
<accession>A0A9P5XAV8</accession>
<feature type="region of interest" description="Disordered" evidence="5">
    <location>
        <begin position="229"/>
        <end position="270"/>
    </location>
</feature>
<feature type="region of interest" description="Disordered" evidence="5">
    <location>
        <begin position="143"/>
        <end position="197"/>
    </location>
</feature>
<name>A0A9P5XAV8_9AGAR</name>
<sequence>MANLTFDDRNTTFLMYQGTWFHGIWNATNAGTTGTLSTTNDPNANVTFTFPTPASSFTFWGIRRSHGGQYGICVDCDLFLGPQWQQIDGVNATDDGKNPPIVLFATTFPTPAVHEVILRNEPDPRFPANNSQLAVDQFVIEVPDQNPPTLSPTSSTPEQTQQNKTSLVTSTGSIDVIPTSSSTTSPTPAPRSSSANVGKIVGGVIGGLGASLIILTLIFWCRRRKQQNRDISVEGTEFSSETNGSDNGEENGSINATTLISSRGREKRIRDQKNPLIGASLRRPLPISSSSKTMTPRREVDAGPVDGDEGEMLPPQYEQVFTTRLPGDSGNRLNAGSAGRKV</sequence>
<evidence type="ECO:0000256" key="2">
    <source>
        <dbReference type="ARBA" id="ARBA00022692"/>
    </source>
</evidence>
<organism evidence="7 8">
    <name type="scientific">Macrolepiota fuliginosa MF-IS2</name>
    <dbReference type="NCBI Taxonomy" id="1400762"/>
    <lineage>
        <taxon>Eukaryota</taxon>
        <taxon>Fungi</taxon>
        <taxon>Dikarya</taxon>
        <taxon>Basidiomycota</taxon>
        <taxon>Agaricomycotina</taxon>
        <taxon>Agaricomycetes</taxon>
        <taxon>Agaricomycetidae</taxon>
        <taxon>Agaricales</taxon>
        <taxon>Agaricineae</taxon>
        <taxon>Agaricaceae</taxon>
        <taxon>Macrolepiota</taxon>
    </lineage>
</organism>
<protein>
    <submittedName>
        <fullName evidence="7">Uncharacterized protein</fullName>
    </submittedName>
</protein>
<evidence type="ECO:0000256" key="6">
    <source>
        <dbReference type="SAM" id="Phobius"/>
    </source>
</evidence>
<dbReference type="GO" id="GO:0016020">
    <property type="term" value="C:membrane"/>
    <property type="evidence" value="ECO:0007669"/>
    <property type="project" value="UniProtKB-SubCell"/>
</dbReference>
<feature type="region of interest" description="Disordered" evidence="5">
    <location>
        <begin position="282"/>
        <end position="342"/>
    </location>
</feature>
<feature type="compositionally biased region" description="Low complexity" evidence="5">
    <location>
        <begin position="178"/>
        <end position="197"/>
    </location>
</feature>
<proteinExistence type="predicted"/>
<evidence type="ECO:0000313" key="8">
    <source>
        <dbReference type="Proteomes" id="UP000807342"/>
    </source>
</evidence>
<dbReference type="OrthoDB" id="3359616at2759"/>
<feature type="compositionally biased region" description="Low complexity" evidence="5">
    <location>
        <begin position="151"/>
        <end position="162"/>
    </location>
</feature>
<dbReference type="AlphaFoldDB" id="A0A9P5XAV8"/>
<dbReference type="GO" id="GO:0071944">
    <property type="term" value="C:cell periphery"/>
    <property type="evidence" value="ECO:0007669"/>
    <property type="project" value="UniProtKB-ARBA"/>
</dbReference>
<gene>
    <name evidence="7" type="ORF">P691DRAFT_776503</name>
</gene>
<keyword evidence="8" id="KW-1185">Reference proteome</keyword>
<evidence type="ECO:0000256" key="1">
    <source>
        <dbReference type="ARBA" id="ARBA00004167"/>
    </source>
</evidence>
<dbReference type="EMBL" id="MU151223">
    <property type="protein sequence ID" value="KAF9446909.1"/>
    <property type="molecule type" value="Genomic_DNA"/>
</dbReference>
<keyword evidence="2 6" id="KW-0812">Transmembrane</keyword>
<dbReference type="Proteomes" id="UP000807342">
    <property type="component" value="Unassembled WGS sequence"/>
</dbReference>
<comment type="subcellular location">
    <subcellularLocation>
        <location evidence="1">Membrane</location>
        <topology evidence="1">Single-pass membrane protein</topology>
    </subcellularLocation>
</comment>
<evidence type="ECO:0000256" key="5">
    <source>
        <dbReference type="SAM" id="MobiDB-lite"/>
    </source>
</evidence>
<keyword evidence="3 6" id="KW-1133">Transmembrane helix</keyword>
<evidence type="ECO:0000256" key="4">
    <source>
        <dbReference type="ARBA" id="ARBA00023136"/>
    </source>
</evidence>
<reference evidence="7" key="1">
    <citation type="submission" date="2020-11" db="EMBL/GenBank/DDBJ databases">
        <authorList>
            <consortium name="DOE Joint Genome Institute"/>
            <person name="Ahrendt S."/>
            <person name="Riley R."/>
            <person name="Andreopoulos W."/>
            <person name="Labutti K."/>
            <person name="Pangilinan J."/>
            <person name="Ruiz-Duenas F.J."/>
            <person name="Barrasa J.M."/>
            <person name="Sanchez-Garcia M."/>
            <person name="Camarero S."/>
            <person name="Miyauchi S."/>
            <person name="Serrano A."/>
            <person name="Linde D."/>
            <person name="Babiker R."/>
            <person name="Drula E."/>
            <person name="Ayuso-Fernandez I."/>
            <person name="Pacheco R."/>
            <person name="Padilla G."/>
            <person name="Ferreira P."/>
            <person name="Barriuso J."/>
            <person name="Kellner H."/>
            <person name="Castanera R."/>
            <person name="Alfaro M."/>
            <person name="Ramirez L."/>
            <person name="Pisabarro A.G."/>
            <person name="Kuo A."/>
            <person name="Tritt A."/>
            <person name="Lipzen A."/>
            <person name="He G."/>
            <person name="Yan M."/>
            <person name="Ng V."/>
            <person name="Cullen D."/>
            <person name="Martin F."/>
            <person name="Rosso M.-N."/>
            <person name="Henrissat B."/>
            <person name="Hibbett D."/>
            <person name="Martinez A.T."/>
            <person name="Grigoriev I.V."/>
        </authorList>
    </citation>
    <scope>NUCLEOTIDE SEQUENCE</scope>
    <source>
        <strain evidence="7">MF-IS2</strain>
    </source>
</reference>
<evidence type="ECO:0000256" key="3">
    <source>
        <dbReference type="ARBA" id="ARBA00022989"/>
    </source>
</evidence>